<gene>
    <name evidence="1" type="ORF">CSX01_00305</name>
</gene>
<proteinExistence type="predicted"/>
<dbReference type="Proteomes" id="UP000225889">
    <property type="component" value="Unassembled WGS sequence"/>
</dbReference>
<protein>
    <submittedName>
        <fullName evidence="1">Uncharacterized protein</fullName>
    </submittedName>
</protein>
<accession>A0A2G3DZZ0</accession>
<sequence length="91" mass="10365">MKVYIPEGDKTHLGFRFSGPLYADKETELVKRFLLEKGVEIGKSEMMPECDIYKCKLGEYGFELCVDLDYGCSIIADEETVATLEKWLSEA</sequence>
<dbReference type="EMBL" id="PDYF01000002">
    <property type="protein sequence ID" value="PHU36549.1"/>
    <property type="molecule type" value="Genomic_DNA"/>
</dbReference>
<dbReference type="AlphaFoldDB" id="A0A2G3DZZ0"/>
<evidence type="ECO:0000313" key="1">
    <source>
        <dbReference type="EMBL" id="PHU36549.1"/>
    </source>
</evidence>
<reference evidence="1 2" key="2">
    <citation type="submission" date="2017-10" db="EMBL/GenBank/DDBJ databases">
        <authorList>
            <person name="Banno H."/>
            <person name="Chua N.-H."/>
        </authorList>
    </citation>
    <scope>NUCLEOTIDE SEQUENCE [LARGE SCALE GENOMIC DNA]</scope>
    <source>
        <strain evidence="1 2">JK626</strain>
    </source>
</reference>
<comment type="caution">
    <text evidence="1">The sequence shown here is derived from an EMBL/GenBank/DDBJ whole genome shotgun (WGS) entry which is preliminary data.</text>
</comment>
<dbReference type="RefSeq" id="WP_099391018.1">
    <property type="nucleotide sequence ID" value="NZ_PDYF01000002.1"/>
</dbReference>
<name>A0A2G3DZZ0_9FIRM</name>
<reference evidence="1 2" key="1">
    <citation type="submission" date="2017-10" db="EMBL/GenBank/DDBJ databases">
        <title>Resolving the taxonomy of Roseburia spp., Eubacterium rectale and Agathobacter spp. through phylogenomic analysis.</title>
        <authorList>
            <person name="Sheridan P.O."/>
            <person name="Walker A.W."/>
            <person name="Duncan S.H."/>
            <person name="Scott K.P."/>
            <person name="Toole P.W.O."/>
            <person name="Luis P."/>
            <person name="Flint H.J."/>
        </authorList>
    </citation>
    <scope>NUCLEOTIDE SEQUENCE [LARGE SCALE GENOMIC DNA]</scope>
    <source>
        <strain evidence="1 2">JK626</strain>
    </source>
</reference>
<organism evidence="1 2">
    <name type="scientific">Pseudobutyrivibrio ruminis</name>
    <dbReference type="NCBI Taxonomy" id="46206"/>
    <lineage>
        <taxon>Bacteria</taxon>
        <taxon>Bacillati</taxon>
        <taxon>Bacillota</taxon>
        <taxon>Clostridia</taxon>
        <taxon>Lachnospirales</taxon>
        <taxon>Lachnospiraceae</taxon>
        <taxon>Pseudobutyrivibrio</taxon>
    </lineage>
</organism>
<evidence type="ECO:0000313" key="2">
    <source>
        <dbReference type="Proteomes" id="UP000225889"/>
    </source>
</evidence>